<dbReference type="SUPFAM" id="SSF46689">
    <property type="entry name" value="Homeodomain-like"/>
    <property type="match status" value="1"/>
</dbReference>
<accession>A0A494YZ87</accession>
<dbReference type="GO" id="GO:0003677">
    <property type="term" value="F:DNA binding"/>
    <property type="evidence" value="ECO:0007669"/>
    <property type="project" value="UniProtKB-UniRule"/>
</dbReference>
<dbReference type="Pfam" id="PF00440">
    <property type="entry name" value="TetR_N"/>
    <property type="match status" value="1"/>
</dbReference>
<feature type="DNA-binding region" description="H-T-H motif" evidence="3">
    <location>
        <begin position="31"/>
        <end position="50"/>
    </location>
</feature>
<dbReference type="PROSITE" id="PS50977">
    <property type="entry name" value="HTH_TETR_2"/>
    <property type="match status" value="1"/>
</dbReference>
<dbReference type="InterPro" id="IPR039532">
    <property type="entry name" value="TetR_C_Firmicutes"/>
</dbReference>
<name>A0A494YZ87_9BACI</name>
<comment type="caution">
    <text evidence="5">The sequence shown here is derived from an EMBL/GenBank/DDBJ whole genome shotgun (WGS) entry which is preliminary data.</text>
</comment>
<dbReference type="Gene3D" id="1.10.357.10">
    <property type="entry name" value="Tetracycline Repressor, domain 2"/>
    <property type="match status" value="1"/>
</dbReference>
<dbReference type="PANTHER" id="PTHR43479:SF7">
    <property type="entry name" value="TETR-FAMILY TRANSCRIPTIONAL REGULATOR"/>
    <property type="match status" value="1"/>
</dbReference>
<evidence type="ECO:0000256" key="3">
    <source>
        <dbReference type="PROSITE-ProRule" id="PRU00335"/>
    </source>
</evidence>
<evidence type="ECO:0000259" key="4">
    <source>
        <dbReference type="PROSITE" id="PS50977"/>
    </source>
</evidence>
<organism evidence="5 6">
    <name type="scientific">Oceanobacillus bengalensis</name>
    <dbReference type="NCBI Taxonomy" id="1435466"/>
    <lineage>
        <taxon>Bacteria</taxon>
        <taxon>Bacillati</taxon>
        <taxon>Bacillota</taxon>
        <taxon>Bacilli</taxon>
        <taxon>Bacillales</taxon>
        <taxon>Bacillaceae</taxon>
        <taxon>Oceanobacillus</taxon>
    </lineage>
</organism>
<evidence type="ECO:0000256" key="2">
    <source>
        <dbReference type="ARBA" id="ARBA00023125"/>
    </source>
</evidence>
<dbReference type="Proteomes" id="UP000281813">
    <property type="component" value="Unassembled WGS sequence"/>
</dbReference>
<dbReference type="InterPro" id="IPR050624">
    <property type="entry name" value="HTH-type_Tx_Regulator"/>
</dbReference>
<sequence>MSNDRRIYKSKHALKEALILLMEKKNFNKITITDIVTCANLNRGTFYKHYQEKEELLNELIDDVMEDLVHSYREPYVRSNQFNIGELTSSTVKIFNHVYSYSKFYSIIIKSNVLTGYQAKICSVLKQLALYDLDMVKNKNKKIDHNLIASYKAYALFGLIVEWVNSEYKYTPNYMAEQLVEILAYNGFNSVFNVKMNDTINWINE</sequence>
<dbReference type="Pfam" id="PF14278">
    <property type="entry name" value="TetR_C_8"/>
    <property type="match status" value="1"/>
</dbReference>
<dbReference type="EMBL" id="RBZO01000013">
    <property type="protein sequence ID" value="RKQ15555.1"/>
    <property type="molecule type" value="Genomic_DNA"/>
</dbReference>
<dbReference type="AlphaFoldDB" id="A0A494YZ87"/>
<evidence type="ECO:0000313" key="5">
    <source>
        <dbReference type="EMBL" id="RKQ15555.1"/>
    </source>
</evidence>
<reference evidence="5 6" key="1">
    <citation type="journal article" date="2015" name="Antonie Van Leeuwenhoek">
        <title>Oceanobacillus bengalensis sp. nov., a bacterium isolated from seawater of the Bay of Bengal.</title>
        <authorList>
            <person name="Yongchang O."/>
            <person name="Xiang W."/>
            <person name="Wang G."/>
        </authorList>
    </citation>
    <scope>NUCLEOTIDE SEQUENCE [LARGE SCALE GENOMIC DNA]</scope>
    <source>
        <strain evidence="5 6">MCCC 1K00260</strain>
    </source>
</reference>
<keyword evidence="1" id="KW-0678">Repressor</keyword>
<gene>
    <name evidence="5" type="ORF">D8M05_09805</name>
</gene>
<dbReference type="InterPro" id="IPR009057">
    <property type="entry name" value="Homeodomain-like_sf"/>
</dbReference>
<keyword evidence="2 3" id="KW-0238">DNA-binding</keyword>
<evidence type="ECO:0000313" key="6">
    <source>
        <dbReference type="Proteomes" id="UP000281813"/>
    </source>
</evidence>
<dbReference type="RefSeq" id="WP_121131293.1">
    <property type="nucleotide sequence ID" value="NZ_JBHUFK010000043.1"/>
</dbReference>
<protein>
    <submittedName>
        <fullName evidence="5">TetR/AcrR family transcriptional regulator</fullName>
    </submittedName>
</protein>
<dbReference type="OrthoDB" id="9810250at2"/>
<keyword evidence="6" id="KW-1185">Reference proteome</keyword>
<dbReference type="PANTHER" id="PTHR43479">
    <property type="entry name" value="ACREF/ENVCD OPERON REPRESSOR-RELATED"/>
    <property type="match status" value="1"/>
</dbReference>
<evidence type="ECO:0000256" key="1">
    <source>
        <dbReference type="ARBA" id="ARBA00022491"/>
    </source>
</evidence>
<proteinExistence type="predicted"/>
<feature type="domain" description="HTH tetR-type" evidence="4">
    <location>
        <begin position="8"/>
        <end position="68"/>
    </location>
</feature>
<dbReference type="InterPro" id="IPR001647">
    <property type="entry name" value="HTH_TetR"/>
</dbReference>